<dbReference type="GO" id="GO:0005737">
    <property type="term" value="C:cytoplasm"/>
    <property type="evidence" value="ECO:0007669"/>
    <property type="project" value="TreeGrafter"/>
</dbReference>
<reference evidence="2" key="2">
    <citation type="submission" date="2021-04" db="EMBL/GenBank/DDBJ databases">
        <authorList>
            <person name="Gilroy R."/>
        </authorList>
    </citation>
    <scope>NUCLEOTIDE SEQUENCE</scope>
    <source>
        <strain evidence="2">ChiSxjej5B17-1746</strain>
    </source>
</reference>
<dbReference type="Pfam" id="PF12706">
    <property type="entry name" value="Lactamase_B_2"/>
    <property type="match status" value="1"/>
</dbReference>
<dbReference type="Gene3D" id="3.60.15.10">
    <property type="entry name" value="Ribonuclease Z/Hydroxyacylglutathione hydrolase-like"/>
    <property type="match status" value="1"/>
</dbReference>
<proteinExistence type="predicted"/>
<name>A0A9D1QYL1_9BACT</name>
<dbReference type="EMBL" id="DXGI01000146">
    <property type="protein sequence ID" value="HIW78303.1"/>
    <property type="molecule type" value="Genomic_DNA"/>
</dbReference>
<sequence length="377" mass="41990">MRKKIMLLIALIVGCAAGGVWLFTHSARFGALPQGEHLERLTRSPRYVDGEFRNELPTPILTEEKNMIATYAEFLFSRPEGLTPPAPVPAVRADLKALDPNEDVLVWLGHSSFYLQLQGRRILIDPVLSAYASPVPFSTRAFSGSTPYAPDDLPDIDVLLISHDHWDHLDYATLTALRPRIGAVVCGLGVGAHLRRWGFAEERIREGDWGDAVAFGALTVHVTPARHYSGRTLTRNKNLWAGFVLESPQRRLFFSGDSGYGPHFAELGRRFGSFDLVMLDCGQYDRRWGLIHMMPEETAQAAQDLHAATLLPAHAGKFAIAYHPWDDPYRRIEAASRDKGYRLLMPRIGEPLSLDDPIPRPGVWWKTGGKSAGHATP</sequence>
<dbReference type="SUPFAM" id="SSF56281">
    <property type="entry name" value="Metallo-hydrolase/oxidoreductase"/>
    <property type="match status" value="1"/>
</dbReference>
<gene>
    <name evidence="2" type="ORF">H9874_04065</name>
</gene>
<dbReference type="PANTHER" id="PTHR15032">
    <property type="entry name" value="N-ACYL-PHOSPHATIDYLETHANOLAMINE-HYDROLYZING PHOSPHOLIPASE D"/>
    <property type="match status" value="1"/>
</dbReference>
<dbReference type="InterPro" id="IPR001279">
    <property type="entry name" value="Metallo-B-lactamas"/>
</dbReference>
<accession>A0A9D1QYL1</accession>
<dbReference type="PANTHER" id="PTHR15032:SF4">
    <property type="entry name" value="N-ACYL-PHOSPHATIDYLETHANOLAMINE-HYDROLYZING PHOSPHOLIPASE D"/>
    <property type="match status" value="1"/>
</dbReference>
<evidence type="ECO:0000259" key="1">
    <source>
        <dbReference type="Pfam" id="PF12706"/>
    </source>
</evidence>
<feature type="domain" description="Metallo-beta-lactamase" evidence="1">
    <location>
        <begin position="120"/>
        <end position="314"/>
    </location>
</feature>
<dbReference type="AlphaFoldDB" id="A0A9D1QYL1"/>
<comment type="caution">
    <text evidence="2">The sequence shown here is derived from an EMBL/GenBank/DDBJ whole genome shotgun (WGS) entry which is preliminary data.</text>
</comment>
<dbReference type="InterPro" id="IPR036866">
    <property type="entry name" value="RibonucZ/Hydroxyglut_hydro"/>
</dbReference>
<dbReference type="PROSITE" id="PS51257">
    <property type="entry name" value="PROKAR_LIPOPROTEIN"/>
    <property type="match status" value="1"/>
</dbReference>
<organism evidence="2 3">
    <name type="scientific">Candidatus Bilophila faecipullorum</name>
    <dbReference type="NCBI Taxonomy" id="2838482"/>
    <lineage>
        <taxon>Bacteria</taxon>
        <taxon>Pseudomonadati</taxon>
        <taxon>Thermodesulfobacteriota</taxon>
        <taxon>Desulfovibrionia</taxon>
        <taxon>Desulfovibrionales</taxon>
        <taxon>Desulfovibrionaceae</taxon>
        <taxon>Bilophila</taxon>
    </lineage>
</organism>
<dbReference type="Proteomes" id="UP000824264">
    <property type="component" value="Unassembled WGS sequence"/>
</dbReference>
<evidence type="ECO:0000313" key="2">
    <source>
        <dbReference type="EMBL" id="HIW78303.1"/>
    </source>
</evidence>
<evidence type="ECO:0000313" key="3">
    <source>
        <dbReference type="Proteomes" id="UP000824264"/>
    </source>
</evidence>
<protein>
    <submittedName>
        <fullName evidence="2">MBL fold metallo-hydrolase</fullName>
    </submittedName>
</protein>
<reference evidence="2" key="1">
    <citation type="journal article" date="2021" name="PeerJ">
        <title>Extensive microbial diversity within the chicken gut microbiome revealed by metagenomics and culture.</title>
        <authorList>
            <person name="Gilroy R."/>
            <person name="Ravi A."/>
            <person name="Getino M."/>
            <person name="Pursley I."/>
            <person name="Horton D.L."/>
            <person name="Alikhan N.F."/>
            <person name="Baker D."/>
            <person name="Gharbi K."/>
            <person name="Hall N."/>
            <person name="Watson M."/>
            <person name="Adriaenssens E.M."/>
            <person name="Foster-Nyarko E."/>
            <person name="Jarju S."/>
            <person name="Secka A."/>
            <person name="Antonio M."/>
            <person name="Oren A."/>
            <person name="Chaudhuri R.R."/>
            <person name="La Ragione R."/>
            <person name="Hildebrand F."/>
            <person name="Pallen M.J."/>
        </authorList>
    </citation>
    <scope>NUCLEOTIDE SEQUENCE</scope>
    <source>
        <strain evidence="2">ChiSxjej5B17-1746</strain>
    </source>
</reference>